<reference evidence="7" key="1">
    <citation type="submission" date="2018-01" db="EMBL/GenBank/DDBJ databases">
        <authorList>
            <person name="Regsiter A."/>
            <person name="William W."/>
        </authorList>
    </citation>
    <scope>NUCLEOTIDE SEQUENCE</scope>
    <source>
        <strain evidence="7">TRIP AH-1</strain>
    </source>
</reference>
<dbReference type="EMBL" id="OJIN01000033">
    <property type="protein sequence ID" value="SPD72292.1"/>
    <property type="molecule type" value="Genomic_DNA"/>
</dbReference>
<organism evidence="7">
    <name type="scientific">uncultured Desulfobacterium sp</name>
    <dbReference type="NCBI Taxonomy" id="201089"/>
    <lineage>
        <taxon>Bacteria</taxon>
        <taxon>Pseudomonadati</taxon>
        <taxon>Thermodesulfobacteriota</taxon>
        <taxon>Desulfobacteria</taxon>
        <taxon>Desulfobacterales</taxon>
        <taxon>Desulfobacteriaceae</taxon>
        <taxon>Desulfobacterium</taxon>
        <taxon>environmental samples</taxon>
    </lineage>
</organism>
<dbReference type="GO" id="GO:0006412">
    <property type="term" value="P:translation"/>
    <property type="evidence" value="ECO:0007669"/>
    <property type="project" value="UniProtKB-UniRule"/>
</dbReference>
<dbReference type="GO" id="GO:0070180">
    <property type="term" value="F:large ribosomal subunit rRNA binding"/>
    <property type="evidence" value="ECO:0007669"/>
    <property type="project" value="UniProtKB-UniRule"/>
</dbReference>
<dbReference type="SUPFAM" id="SSF160369">
    <property type="entry name" value="Ribosomal protein L10-like"/>
    <property type="match status" value="1"/>
</dbReference>
<protein>
    <recommendedName>
        <fullName evidence="5 6">Large ribosomal subunit protein uL10</fullName>
    </recommendedName>
</protein>
<dbReference type="PANTHER" id="PTHR11560">
    <property type="entry name" value="39S RIBOSOMAL PROTEIN L10, MITOCHONDRIAL"/>
    <property type="match status" value="1"/>
</dbReference>
<evidence type="ECO:0000256" key="1">
    <source>
        <dbReference type="ARBA" id="ARBA00002633"/>
    </source>
</evidence>
<dbReference type="AlphaFoldDB" id="A0A445MS90"/>
<comment type="subunit">
    <text evidence="6">Part of the ribosomal stalk of the 50S ribosomal subunit. The N-terminus interacts with L11 and the large rRNA to form the base of the stalk. The C-terminus forms an elongated spine to which L12 dimers bind in a sequential fashion forming a multimeric L10(L12)X complex.</text>
</comment>
<dbReference type="PROSITE" id="PS01109">
    <property type="entry name" value="RIBOSOMAL_L10"/>
    <property type="match status" value="1"/>
</dbReference>
<name>A0A445MS90_9BACT</name>
<gene>
    <name evidence="6 7" type="primary">rplJ</name>
    <name evidence="7" type="ORF">PITCH_A1280038</name>
</gene>
<keyword evidence="6" id="KW-0699">rRNA-binding</keyword>
<keyword evidence="6" id="KW-0694">RNA-binding</keyword>
<evidence type="ECO:0000256" key="3">
    <source>
        <dbReference type="ARBA" id="ARBA00022980"/>
    </source>
</evidence>
<keyword evidence="3 6" id="KW-0689">Ribosomal protein</keyword>
<dbReference type="CDD" id="cd05797">
    <property type="entry name" value="Ribosomal_L10"/>
    <property type="match status" value="1"/>
</dbReference>
<evidence type="ECO:0000313" key="7">
    <source>
        <dbReference type="EMBL" id="SPD72292.1"/>
    </source>
</evidence>
<evidence type="ECO:0000256" key="6">
    <source>
        <dbReference type="HAMAP-Rule" id="MF_00362"/>
    </source>
</evidence>
<comment type="function">
    <text evidence="1 6">Forms part of the ribosomal stalk, playing a central role in the interaction of the ribosome with GTP-bound translation factors.</text>
</comment>
<keyword evidence="4 6" id="KW-0687">Ribonucleoprotein</keyword>
<comment type="similarity">
    <text evidence="2 6">Belongs to the universal ribosomal protein uL10 family.</text>
</comment>
<proteinExistence type="inferred from homology"/>
<dbReference type="GO" id="GO:0003735">
    <property type="term" value="F:structural constituent of ribosome"/>
    <property type="evidence" value="ECO:0007669"/>
    <property type="project" value="InterPro"/>
</dbReference>
<dbReference type="GO" id="GO:0015934">
    <property type="term" value="C:large ribosomal subunit"/>
    <property type="evidence" value="ECO:0007669"/>
    <property type="project" value="InterPro"/>
</dbReference>
<dbReference type="Gene3D" id="6.10.250.290">
    <property type="match status" value="1"/>
</dbReference>
<evidence type="ECO:0000256" key="5">
    <source>
        <dbReference type="ARBA" id="ARBA00035202"/>
    </source>
</evidence>
<accession>A0A445MS90</accession>
<dbReference type="Pfam" id="PF00466">
    <property type="entry name" value="Ribosomal_L10"/>
    <property type="match status" value="1"/>
</dbReference>
<dbReference type="NCBIfam" id="NF000955">
    <property type="entry name" value="PRK00099.1-1"/>
    <property type="match status" value="1"/>
</dbReference>
<dbReference type="InterPro" id="IPR001790">
    <property type="entry name" value="Ribosomal_uL10"/>
</dbReference>
<dbReference type="HAMAP" id="MF_00362">
    <property type="entry name" value="Ribosomal_uL10"/>
    <property type="match status" value="1"/>
</dbReference>
<dbReference type="InterPro" id="IPR047865">
    <property type="entry name" value="Ribosomal_uL10_bac_type"/>
</dbReference>
<evidence type="ECO:0000256" key="4">
    <source>
        <dbReference type="ARBA" id="ARBA00023274"/>
    </source>
</evidence>
<dbReference type="Gene3D" id="3.30.70.1730">
    <property type="match status" value="1"/>
</dbReference>
<evidence type="ECO:0000256" key="2">
    <source>
        <dbReference type="ARBA" id="ARBA00008889"/>
    </source>
</evidence>
<dbReference type="InterPro" id="IPR043141">
    <property type="entry name" value="Ribosomal_uL10-like_sf"/>
</dbReference>
<sequence>MNKEQKEQLITDLHARLEIARGTFLVHYQGLQVGDLNRLRNDLRNTGAELQVVKNRLLKIASRGTGNESLNDHMKGPSAVTILHDDIIGPAKALVDFAKDFGQLVITSGQISGKEISAEDVRQLAKLPGREVLLAQVLSAMQAVPAGFVRVLGGILSKLLYVLKAIEQQKQEAGA</sequence>
<dbReference type="InterPro" id="IPR022973">
    <property type="entry name" value="Ribosomal_uL10_bac"/>
</dbReference>
<dbReference type="InterPro" id="IPR002363">
    <property type="entry name" value="Ribosomal_uL10_CS_bac"/>
</dbReference>